<keyword evidence="2 4" id="KW-0503">Monooxygenase</keyword>
<keyword evidence="5" id="KW-1185">Reference proteome</keyword>
<dbReference type="InterPro" id="IPR050766">
    <property type="entry name" value="Bact_Lucif_Oxidored"/>
</dbReference>
<dbReference type="GO" id="GO:0005829">
    <property type="term" value="C:cytosol"/>
    <property type="evidence" value="ECO:0007669"/>
    <property type="project" value="TreeGrafter"/>
</dbReference>
<evidence type="ECO:0000256" key="2">
    <source>
        <dbReference type="ARBA" id="ARBA00023033"/>
    </source>
</evidence>
<dbReference type="PANTHER" id="PTHR30137">
    <property type="entry name" value="LUCIFERASE-LIKE MONOOXYGENASE"/>
    <property type="match status" value="1"/>
</dbReference>
<dbReference type="RefSeq" id="WP_184076179.1">
    <property type="nucleotide sequence ID" value="NZ_JACHDS010000001.1"/>
</dbReference>
<comment type="caution">
    <text evidence="4">The sequence shown here is derived from an EMBL/GenBank/DDBJ whole genome shotgun (WGS) entry which is preliminary data.</text>
</comment>
<proteinExistence type="predicted"/>
<gene>
    <name evidence="4" type="ORF">HNR23_003021</name>
</gene>
<dbReference type="AlphaFoldDB" id="A0A7W9YKP0"/>
<dbReference type="EMBL" id="JACHDS010000001">
    <property type="protein sequence ID" value="MBB6172961.1"/>
    <property type="molecule type" value="Genomic_DNA"/>
</dbReference>
<name>A0A7W9YKP0_9ACTN</name>
<dbReference type="InterPro" id="IPR036661">
    <property type="entry name" value="Luciferase-like_sf"/>
</dbReference>
<evidence type="ECO:0000259" key="3">
    <source>
        <dbReference type="Pfam" id="PF00296"/>
    </source>
</evidence>
<dbReference type="PANTHER" id="PTHR30137:SF8">
    <property type="entry name" value="BLR5498 PROTEIN"/>
    <property type="match status" value="1"/>
</dbReference>
<evidence type="ECO:0000256" key="1">
    <source>
        <dbReference type="ARBA" id="ARBA00023002"/>
    </source>
</evidence>
<evidence type="ECO:0000313" key="5">
    <source>
        <dbReference type="Proteomes" id="UP000546642"/>
    </source>
</evidence>
<sequence length="416" mass="47237">MKFAIFMNPQIPGSGFAAEEHARAHRPIGRDVHAYQDLLHEVREIAVHADRIGFDALMLTEHHFHSEGFEFSVNPLMVLADLAARTERILLAPLGLVLPAWDPIRAAEDVALLDHFCRGRLRLGVARGYQSRWANVLGQRWRSQAARSDGSASDDRNFDVFGELLKIMKMAWTQETLRYKSDVVDYEIPSPYSGIEGWPAQEWTRTFGAPGELDGEGRVRRVSVVPRPYQDPHPELWQPFTISDRSVRRCAREDILPWMFTPLPGEHRKKAELYREEAARHGRDYRLGEHTGILKIVGMAGSKEEAVATYGAGMHRDFSSFFGPFGYLEVLRTAEDDARRPISAEKGDFRRMAQVRMALVGSPDDVKRGIEETLAEVPDLEWFGLFMQGQQGVLPLDAVKRNLEMFAEKVIPEFRG</sequence>
<evidence type="ECO:0000313" key="4">
    <source>
        <dbReference type="EMBL" id="MBB6172961.1"/>
    </source>
</evidence>
<reference evidence="4 5" key="1">
    <citation type="submission" date="2020-08" db="EMBL/GenBank/DDBJ databases">
        <title>Sequencing the genomes of 1000 actinobacteria strains.</title>
        <authorList>
            <person name="Klenk H.-P."/>
        </authorList>
    </citation>
    <scope>NUCLEOTIDE SEQUENCE [LARGE SCALE GENOMIC DNA]</scope>
    <source>
        <strain evidence="4 5">DSM 46659</strain>
    </source>
</reference>
<dbReference type="SUPFAM" id="SSF51679">
    <property type="entry name" value="Bacterial luciferase-like"/>
    <property type="match status" value="1"/>
</dbReference>
<organism evidence="4 5">
    <name type="scientific">Nocardiopsis mwathae</name>
    <dbReference type="NCBI Taxonomy" id="1472723"/>
    <lineage>
        <taxon>Bacteria</taxon>
        <taxon>Bacillati</taxon>
        <taxon>Actinomycetota</taxon>
        <taxon>Actinomycetes</taxon>
        <taxon>Streptosporangiales</taxon>
        <taxon>Nocardiopsidaceae</taxon>
        <taxon>Nocardiopsis</taxon>
    </lineage>
</organism>
<protein>
    <submittedName>
        <fullName evidence="4">Alkanesulfonate monooxygenase SsuD/methylene tetrahydromethanopterin reductase-like flavin-dependent oxidoreductase (Luciferase family)</fullName>
    </submittedName>
</protein>
<dbReference type="InterPro" id="IPR011251">
    <property type="entry name" value="Luciferase-like_dom"/>
</dbReference>
<dbReference type="Gene3D" id="3.20.20.30">
    <property type="entry name" value="Luciferase-like domain"/>
    <property type="match status" value="1"/>
</dbReference>
<feature type="domain" description="Luciferase-like" evidence="3">
    <location>
        <begin position="30"/>
        <end position="374"/>
    </location>
</feature>
<dbReference type="GO" id="GO:0004497">
    <property type="term" value="F:monooxygenase activity"/>
    <property type="evidence" value="ECO:0007669"/>
    <property type="project" value="UniProtKB-KW"/>
</dbReference>
<accession>A0A7W9YKP0</accession>
<dbReference type="Proteomes" id="UP000546642">
    <property type="component" value="Unassembled WGS sequence"/>
</dbReference>
<keyword evidence="1" id="KW-0560">Oxidoreductase</keyword>
<dbReference type="GO" id="GO:0016705">
    <property type="term" value="F:oxidoreductase activity, acting on paired donors, with incorporation or reduction of molecular oxygen"/>
    <property type="evidence" value="ECO:0007669"/>
    <property type="project" value="InterPro"/>
</dbReference>
<dbReference type="Pfam" id="PF00296">
    <property type="entry name" value="Bac_luciferase"/>
    <property type="match status" value="1"/>
</dbReference>